<evidence type="ECO:0000313" key="2">
    <source>
        <dbReference type="Proteomes" id="UP001157418"/>
    </source>
</evidence>
<sequence length="72" mass="7889">MGCFRFLIRCCKKNRLSLCLYGHKPRTRTNKGKSTHLLLPSTLAPASQVVDVSSGFRLCGCDDDLIPTSSAC</sequence>
<gene>
    <name evidence="1" type="ORF">LVIROSA_LOCUS38558</name>
</gene>
<dbReference type="EMBL" id="CAKMRJ010005745">
    <property type="protein sequence ID" value="CAH1453303.1"/>
    <property type="molecule type" value="Genomic_DNA"/>
</dbReference>
<proteinExistence type="predicted"/>
<name>A0AAU9PTD3_9ASTR</name>
<reference evidence="1 2" key="1">
    <citation type="submission" date="2022-01" db="EMBL/GenBank/DDBJ databases">
        <authorList>
            <person name="Xiong W."/>
            <person name="Schranz E."/>
        </authorList>
    </citation>
    <scope>NUCLEOTIDE SEQUENCE [LARGE SCALE GENOMIC DNA]</scope>
</reference>
<dbReference type="AlphaFoldDB" id="A0AAU9PTD3"/>
<evidence type="ECO:0000313" key="1">
    <source>
        <dbReference type="EMBL" id="CAH1453303.1"/>
    </source>
</evidence>
<organism evidence="1 2">
    <name type="scientific">Lactuca virosa</name>
    <dbReference type="NCBI Taxonomy" id="75947"/>
    <lineage>
        <taxon>Eukaryota</taxon>
        <taxon>Viridiplantae</taxon>
        <taxon>Streptophyta</taxon>
        <taxon>Embryophyta</taxon>
        <taxon>Tracheophyta</taxon>
        <taxon>Spermatophyta</taxon>
        <taxon>Magnoliopsida</taxon>
        <taxon>eudicotyledons</taxon>
        <taxon>Gunneridae</taxon>
        <taxon>Pentapetalae</taxon>
        <taxon>asterids</taxon>
        <taxon>campanulids</taxon>
        <taxon>Asterales</taxon>
        <taxon>Asteraceae</taxon>
        <taxon>Cichorioideae</taxon>
        <taxon>Cichorieae</taxon>
        <taxon>Lactucinae</taxon>
        <taxon>Lactuca</taxon>
    </lineage>
</organism>
<comment type="caution">
    <text evidence="1">The sequence shown here is derived from an EMBL/GenBank/DDBJ whole genome shotgun (WGS) entry which is preliminary data.</text>
</comment>
<keyword evidence="2" id="KW-1185">Reference proteome</keyword>
<dbReference type="Proteomes" id="UP001157418">
    <property type="component" value="Unassembled WGS sequence"/>
</dbReference>
<accession>A0AAU9PTD3</accession>
<protein>
    <submittedName>
        <fullName evidence="1">Uncharacterized protein</fullName>
    </submittedName>
</protein>